<dbReference type="InterPro" id="IPR037066">
    <property type="entry name" value="Plug_dom_sf"/>
</dbReference>
<dbReference type="Gene3D" id="2.170.130.10">
    <property type="entry name" value="TonB-dependent receptor, plug domain"/>
    <property type="match status" value="1"/>
</dbReference>
<evidence type="ECO:0000313" key="3">
    <source>
        <dbReference type="Proteomes" id="UP000192276"/>
    </source>
</evidence>
<dbReference type="RefSeq" id="WP_165760442.1">
    <property type="nucleotide sequence ID" value="NZ_LWBP01000216.1"/>
</dbReference>
<dbReference type="Pfam" id="PF14905">
    <property type="entry name" value="OMP_b-brl_3"/>
    <property type="match status" value="1"/>
</dbReference>
<protein>
    <recommendedName>
        <fullName evidence="1">Outer membrane protein beta-barrel domain-containing protein</fullName>
    </recommendedName>
</protein>
<sequence length="737" mass="82445">MKHFLMIIFVFDVTSAAAQLSGKADTSKGKRVAVMGEVVVTAKQELIKHTPGGKVFNVQASLLTKGSNALQVLERLPGIMTDRRNNQFSLNGQAGVTVLFNGRRVNLSMEELMNLLESTVADNIDRIELITAPDAKYDADGSGGIINIIFKKSEQEGTRVNTSATAGYGYRGKAVTSVAVSHGFKNASLYGSYSWLHDGVRSGFMGSGTNEDLLYDGSAFAIFSGISRRFQHTHNVRLAGDVRAGAKTTVGADLAFSANKSDNLTNTGDTWEYDSGDYLRYAALSEGNNRRHNLNASVYTKHKLSANSQLNFDASYLYYDNDNPAIINGQYFDRDGNLTVPGNPNFTSGNRGESFSGIEALTFTVDLTNKWGKKVEAEFGGKGSMAENSNDSRVERLVNGQWVIDPRSQSVVNSNEIIGALYSQFRYLLNAKASVQIGLRYEYWRREIDQYKEPFVIGKLFPNVLYKQTFTNGSTLSVGYNRRVSRPAYTDLVSNLFYNDPTFVFSGNPLLKPTISNIVKAEFNRQRLNVSLSYQDDRHPVLRYQITSNDTKEIGISSPQNLDYQKNVNLAVNYSLQPVRWWKIAAGSTTALRHYRVSYSLQPAEKTFVFQRLNGNQQFQLPWGMEAELNGWYNFRFYEGTNIINGFGVVNFALAKKLKNDKGSFQLSLPDLFRSFRVHTHIGGMTAIAFNIDTHATWRDETAFYRVIKLTYTRSFGKSSIRTATRNSRSEEAERIQ</sequence>
<dbReference type="PANTHER" id="PTHR40980:SF4">
    <property type="entry name" value="TONB-DEPENDENT RECEPTOR-LIKE BETA-BARREL DOMAIN-CONTAINING PROTEIN"/>
    <property type="match status" value="1"/>
</dbReference>
<dbReference type="PANTHER" id="PTHR40980">
    <property type="entry name" value="PLUG DOMAIN-CONTAINING PROTEIN"/>
    <property type="match status" value="1"/>
</dbReference>
<evidence type="ECO:0000313" key="2">
    <source>
        <dbReference type="EMBL" id="OQP51900.1"/>
    </source>
</evidence>
<dbReference type="InterPro" id="IPR041700">
    <property type="entry name" value="OMP_b-brl_3"/>
</dbReference>
<keyword evidence="3" id="KW-1185">Reference proteome</keyword>
<organism evidence="2 3">
    <name type="scientific">Niastella populi</name>
    <dbReference type="NCBI Taxonomy" id="550983"/>
    <lineage>
        <taxon>Bacteria</taxon>
        <taxon>Pseudomonadati</taxon>
        <taxon>Bacteroidota</taxon>
        <taxon>Chitinophagia</taxon>
        <taxon>Chitinophagales</taxon>
        <taxon>Chitinophagaceae</taxon>
        <taxon>Niastella</taxon>
    </lineage>
</organism>
<gene>
    <name evidence="2" type="ORF">A4R26_29215</name>
</gene>
<name>A0A1V9F0N2_9BACT</name>
<dbReference type="SUPFAM" id="SSF56935">
    <property type="entry name" value="Porins"/>
    <property type="match status" value="1"/>
</dbReference>
<evidence type="ECO:0000259" key="1">
    <source>
        <dbReference type="Pfam" id="PF14905"/>
    </source>
</evidence>
<dbReference type="AlphaFoldDB" id="A0A1V9F0N2"/>
<reference evidence="3" key="1">
    <citation type="submission" date="2016-04" db="EMBL/GenBank/DDBJ databases">
        <authorList>
            <person name="Chen L."/>
            <person name="Zhuang W."/>
            <person name="Wang G."/>
        </authorList>
    </citation>
    <scope>NUCLEOTIDE SEQUENCE [LARGE SCALE GENOMIC DNA]</scope>
    <source>
        <strain evidence="3">208</strain>
    </source>
</reference>
<comment type="caution">
    <text evidence="2">The sequence shown here is derived from an EMBL/GenBank/DDBJ whole genome shotgun (WGS) entry which is preliminary data.</text>
</comment>
<dbReference type="EMBL" id="LWBP01000216">
    <property type="protein sequence ID" value="OQP51900.1"/>
    <property type="molecule type" value="Genomic_DNA"/>
</dbReference>
<dbReference type="Proteomes" id="UP000192276">
    <property type="component" value="Unassembled WGS sequence"/>
</dbReference>
<dbReference type="STRING" id="550983.A4R26_29215"/>
<accession>A0A1V9F0N2</accession>
<feature type="domain" description="Outer membrane protein beta-barrel" evidence="1">
    <location>
        <begin position="306"/>
        <end position="682"/>
    </location>
</feature>
<proteinExistence type="predicted"/>